<feature type="region of interest" description="Disordered" evidence="11">
    <location>
        <begin position="284"/>
        <end position="358"/>
    </location>
</feature>
<evidence type="ECO:0000256" key="1">
    <source>
        <dbReference type="ARBA" id="ARBA00010886"/>
    </source>
</evidence>
<dbReference type="CDD" id="cd08215">
    <property type="entry name" value="STKc_Nek"/>
    <property type="match status" value="1"/>
</dbReference>
<feature type="compositionally biased region" description="Basic residues" evidence="11">
    <location>
        <begin position="462"/>
        <end position="472"/>
    </location>
</feature>
<dbReference type="InterPro" id="IPR017441">
    <property type="entry name" value="Protein_kinase_ATP_BS"/>
</dbReference>
<reference evidence="13" key="1">
    <citation type="submission" date="2019-09" db="EMBL/GenBank/DDBJ databases">
        <title>Draft genome information of white flower Hibiscus syriacus.</title>
        <authorList>
            <person name="Kim Y.-M."/>
        </authorList>
    </citation>
    <scope>NUCLEOTIDE SEQUENCE [LARGE SCALE GENOMIC DNA]</scope>
    <source>
        <strain evidence="13">YM2019G1</strain>
    </source>
</reference>
<sequence>MESRMEHYEIMEQIGRGAFGAAILVRHKSENKKYVLKKTRLARQTERCRRSAHQEMALIERVQHPYIVEFKEAWVEKGCYVCIVTGYCEGGDMAELMKKSNGIYFPEEKLCKWFAQLLLAVEYLHSNFVLHRDLKCSNIFLSKDHDVRLGDFGLAKTLKADDLASSVVGTPYYMCPELFADIPYGFKSDIWSLGCCMYEMAAHRPAFKAFDMAGLINKINHSSIGPLPPCYSPSLKALIKGMLRKNPEHRPSASELLKHPYLQPYVDQYRPCFSYTSTKCSLNTHISPGRESRDNRKNMAESQNSNSSYSEKDSLLPSDRNTATMVSNSNSKATDTDSISNHEEGSSEQDLPCEEENGPIVCISKVDEKGRTKPSFLEQGSNVQPKQPKIIKNIILALKEGKLRENGSPMRGSRTKAAGGLTQRSKVEASPKVLKPPAPTLGSKSKPDTPTVASAKSPLGSAKRKPGSHHLKHQLPLIESSPKAKPQHEGIPHPVPSKHVAEDVLPFKQMQRTPSNVARLSSITGRMKHAESDASNLASNVPKLGSPEINQEREIIPRELPNGFLRNASRMVKPEIALTAGSKGVQTESSNSASSSISVKPFDMHAGATTSFIDITEQVHDHEKTNHTESLESHPPYYLPALKSDTPEVLLRENNGYDHKSIMCSSEESYPTSDLHFTSVDAKRNLSAPMDLSGRVSEETLVRKDDSPVFWTFSREDSPLVRTSSIDDTPSSKINNKDDIHTSDPSCRDDVPIRRSSSSGDIPIRMLSSSDGALINSSSNRDNALISSTSNRDSPISEPTTGEDCPVLRPSIKDETLAKRPSSRADMMLHSNLSFASGSDHKYTVTELCSSVAGNMPSLATPILSSQENSLPDKKTNEPSPTAVTSYPPVFDDVIHVIRHSRFRVSSEQPVMENVERGVDVGNFINVVRDELDMKNMTSPISLMSSSCSEASSSKSNVSDYGGAKETDVRNSISSSPGSDSAPEKETLDVNSDRQRAEALEGLLELSAELLQQKRLGELSVVLKPFGKGLASPRETAIWLAKSMKGMTVEDCPRNS</sequence>
<keyword evidence="4" id="KW-0808">Transferase</keyword>
<dbReference type="PANTHER" id="PTHR43671">
    <property type="entry name" value="SERINE/THREONINE-PROTEIN KINASE NEK"/>
    <property type="match status" value="1"/>
</dbReference>
<evidence type="ECO:0000256" key="6">
    <source>
        <dbReference type="ARBA" id="ARBA00022777"/>
    </source>
</evidence>
<evidence type="ECO:0000256" key="7">
    <source>
        <dbReference type="ARBA" id="ARBA00022840"/>
    </source>
</evidence>
<dbReference type="PROSITE" id="PS00107">
    <property type="entry name" value="PROTEIN_KINASE_ATP"/>
    <property type="match status" value="1"/>
</dbReference>
<dbReference type="GO" id="GO:0007017">
    <property type="term" value="P:microtubule-based process"/>
    <property type="evidence" value="ECO:0007669"/>
    <property type="project" value="TreeGrafter"/>
</dbReference>
<dbReference type="Gene3D" id="3.30.200.20">
    <property type="entry name" value="Phosphorylase Kinase, domain 1"/>
    <property type="match status" value="1"/>
</dbReference>
<dbReference type="PROSITE" id="PS50011">
    <property type="entry name" value="PROTEIN_KINASE_DOM"/>
    <property type="match status" value="1"/>
</dbReference>
<dbReference type="SUPFAM" id="SSF56112">
    <property type="entry name" value="Protein kinase-like (PK-like)"/>
    <property type="match status" value="1"/>
</dbReference>
<dbReference type="EC" id="2.7.11.1" evidence="2"/>
<evidence type="ECO:0000256" key="9">
    <source>
        <dbReference type="ARBA" id="ARBA00048679"/>
    </source>
</evidence>
<organism evidence="13 14">
    <name type="scientific">Hibiscus syriacus</name>
    <name type="common">Rose of Sharon</name>
    <dbReference type="NCBI Taxonomy" id="106335"/>
    <lineage>
        <taxon>Eukaryota</taxon>
        <taxon>Viridiplantae</taxon>
        <taxon>Streptophyta</taxon>
        <taxon>Embryophyta</taxon>
        <taxon>Tracheophyta</taxon>
        <taxon>Spermatophyta</taxon>
        <taxon>Magnoliopsida</taxon>
        <taxon>eudicotyledons</taxon>
        <taxon>Gunneridae</taxon>
        <taxon>Pentapetalae</taxon>
        <taxon>rosids</taxon>
        <taxon>malvids</taxon>
        <taxon>Malvales</taxon>
        <taxon>Malvaceae</taxon>
        <taxon>Malvoideae</taxon>
        <taxon>Hibiscus</taxon>
    </lineage>
</organism>
<feature type="region of interest" description="Disordered" evidence="11">
    <location>
        <begin position="942"/>
        <end position="994"/>
    </location>
</feature>
<keyword evidence="7 10" id="KW-0067">ATP-binding</keyword>
<keyword evidence="14" id="KW-1185">Reference proteome</keyword>
<dbReference type="InterPro" id="IPR011009">
    <property type="entry name" value="Kinase-like_dom_sf"/>
</dbReference>
<dbReference type="Pfam" id="PF00069">
    <property type="entry name" value="Pkinase"/>
    <property type="match status" value="1"/>
</dbReference>
<evidence type="ECO:0000256" key="10">
    <source>
        <dbReference type="PROSITE-ProRule" id="PRU10141"/>
    </source>
</evidence>
<comment type="caution">
    <text evidence="13">The sequence shown here is derived from an EMBL/GenBank/DDBJ whole genome shotgun (WGS) entry which is preliminary data.</text>
</comment>
<feature type="compositionally biased region" description="Low complexity" evidence="11">
    <location>
        <begin position="942"/>
        <end position="959"/>
    </location>
</feature>
<feature type="compositionally biased region" description="Basic and acidic residues" evidence="11">
    <location>
        <begin position="288"/>
        <end position="299"/>
    </location>
</feature>
<keyword evidence="3" id="KW-0723">Serine/threonine-protein kinase</keyword>
<evidence type="ECO:0000256" key="5">
    <source>
        <dbReference type="ARBA" id="ARBA00022741"/>
    </source>
</evidence>
<feature type="region of interest" description="Disordered" evidence="11">
    <location>
        <begin position="721"/>
        <end position="825"/>
    </location>
</feature>
<evidence type="ECO:0000259" key="12">
    <source>
        <dbReference type="PROSITE" id="PS50011"/>
    </source>
</evidence>
<dbReference type="EMBL" id="VEPZ02001029">
    <property type="protein sequence ID" value="KAE8700223.1"/>
    <property type="molecule type" value="Genomic_DNA"/>
</dbReference>
<dbReference type="PROSITE" id="PS00108">
    <property type="entry name" value="PROTEIN_KINASE_ST"/>
    <property type="match status" value="1"/>
</dbReference>
<keyword evidence="5 10" id="KW-0547">Nucleotide-binding</keyword>
<feature type="compositionally biased region" description="Polar residues" evidence="11">
    <location>
        <begin position="721"/>
        <end position="734"/>
    </location>
</feature>
<dbReference type="PANTHER" id="PTHR43671:SF98">
    <property type="entry name" value="SERINE_THREONINE-PROTEIN KINASE NEK11"/>
    <property type="match status" value="1"/>
</dbReference>
<dbReference type="Gene3D" id="1.10.510.10">
    <property type="entry name" value="Transferase(Phosphotransferase) domain 1"/>
    <property type="match status" value="1"/>
</dbReference>
<feature type="compositionally biased region" description="Polar residues" evidence="11">
    <location>
        <begin position="319"/>
        <end position="339"/>
    </location>
</feature>
<gene>
    <name evidence="13" type="ORF">F3Y22_tig00110557pilonHSYRG00055</name>
</gene>
<comment type="catalytic activity">
    <reaction evidence="8">
        <text>L-threonyl-[protein] + ATP = O-phospho-L-threonyl-[protein] + ADP + H(+)</text>
        <dbReference type="Rhea" id="RHEA:46608"/>
        <dbReference type="Rhea" id="RHEA-COMP:11060"/>
        <dbReference type="Rhea" id="RHEA-COMP:11605"/>
        <dbReference type="ChEBI" id="CHEBI:15378"/>
        <dbReference type="ChEBI" id="CHEBI:30013"/>
        <dbReference type="ChEBI" id="CHEBI:30616"/>
        <dbReference type="ChEBI" id="CHEBI:61977"/>
        <dbReference type="ChEBI" id="CHEBI:456216"/>
        <dbReference type="EC" id="2.7.11.1"/>
    </reaction>
</comment>
<dbReference type="InterPro" id="IPR050660">
    <property type="entry name" value="NEK_Ser/Thr_kinase"/>
</dbReference>
<protein>
    <recommendedName>
        <fullName evidence="2">non-specific serine/threonine protein kinase</fullName>
        <ecNumber evidence="2">2.7.11.1</ecNumber>
    </recommendedName>
</protein>
<feature type="compositionally biased region" description="Polar residues" evidence="11">
    <location>
        <begin position="767"/>
        <end position="800"/>
    </location>
</feature>
<feature type="compositionally biased region" description="Polar residues" evidence="11">
    <location>
        <begin position="300"/>
        <end position="309"/>
    </location>
</feature>
<evidence type="ECO:0000256" key="3">
    <source>
        <dbReference type="ARBA" id="ARBA00022527"/>
    </source>
</evidence>
<dbReference type="SMART" id="SM00220">
    <property type="entry name" value="S_TKc"/>
    <property type="match status" value="1"/>
</dbReference>
<accession>A0A6A3A8K3</accession>
<feature type="binding site" evidence="10">
    <location>
        <position position="37"/>
    </location>
    <ligand>
        <name>ATP</name>
        <dbReference type="ChEBI" id="CHEBI:30616"/>
    </ligand>
</feature>
<feature type="compositionally biased region" description="Basic and acidic residues" evidence="11">
    <location>
        <begin position="735"/>
        <end position="753"/>
    </location>
</feature>
<evidence type="ECO:0000256" key="4">
    <source>
        <dbReference type="ARBA" id="ARBA00022679"/>
    </source>
</evidence>
<evidence type="ECO:0000313" key="13">
    <source>
        <dbReference type="EMBL" id="KAE8700223.1"/>
    </source>
</evidence>
<dbReference type="GO" id="GO:0004674">
    <property type="term" value="F:protein serine/threonine kinase activity"/>
    <property type="evidence" value="ECO:0007669"/>
    <property type="project" value="UniProtKB-KW"/>
</dbReference>
<evidence type="ECO:0000256" key="8">
    <source>
        <dbReference type="ARBA" id="ARBA00047899"/>
    </source>
</evidence>
<evidence type="ECO:0000256" key="2">
    <source>
        <dbReference type="ARBA" id="ARBA00012513"/>
    </source>
</evidence>
<dbReference type="GO" id="GO:0005524">
    <property type="term" value="F:ATP binding"/>
    <property type="evidence" value="ECO:0007669"/>
    <property type="project" value="UniProtKB-UniRule"/>
</dbReference>
<feature type="region of interest" description="Disordered" evidence="11">
    <location>
        <begin position="866"/>
        <end position="887"/>
    </location>
</feature>
<proteinExistence type="inferred from homology"/>
<dbReference type="AlphaFoldDB" id="A0A6A3A8K3"/>
<dbReference type="InterPro" id="IPR000719">
    <property type="entry name" value="Prot_kinase_dom"/>
</dbReference>
<dbReference type="InterPro" id="IPR008271">
    <property type="entry name" value="Ser/Thr_kinase_AS"/>
</dbReference>
<dbReference type="FunFam" id="1.10.510.10:FF:000504">
    <property type="entry name" value="Serine/threonine-protein kinase Nek5"/>
    <property type="match status" value="1"/>
</dbReference>
<keyword evidence="6 13" id="KW-0418">Kinase</keyword>
<feature type="compositionally biased region" description="Low complexity" evidence="11">
    <location>
        <begin position="972"/>
        <end position="981"/>
    </location>
</feature>
<feature type="compositionally biased region" description="Basic and acidic residues" evidence="11">
    <location>
        <begin position="982"/>
        <end position="994"/>
    </location>
</feature>
<name>A0A6A3A8K3_HIBSY</name>
<evidence type="ECO:0000313" key="14">
    <source>
        <dbReference type="Proteomes" id="UP000436088"/>
    </source>
</evidence>
<comment type="similarity">
    <text evidence="1">Belongs to the protein kinase superfamily. NEK Ser/Thr protein kinase family. NIMA subfamily.</text>
</comment>
<dbReference type="GO" id="GO:0055028">
    <property type="term" value="C:cortical microtubule"/>
    <property type="evidence" value="ECO:0007669"/>
    <property type="project" value="TreeGrafter"/>
</dbReference>
<dbReference type="Proteomes" id="UP000436088">
    <property type="component" value="Unassembled WGS sequence"/>
</dbReference>
<feature type="domain" description="Protein kinase" evidence="12">
    <location>
        <begin position="8"/>
        <end position="262"/>
    </location>
</feature>
<dbReference type="FunFam" id="3.30.200.20:FF:000108">
    <property type="entry name" value="Serine/threonine-protein kinase Nek2"/>
    <property type="match status" value="1"/>
</dbReference>
<dbReference type="OrthoDB" id="248923at2759"/>
<evidence type="ECO:0000256" key="11">
    <source>
        <dbReference type="SAM" id="MobiDB-lite"/>
    </source>
</evidence>
<comment type="catalytic activity">
    <reaction evidence="9">
        <text>L-seryl-[protein] + ATP = O-phospho-L-seryl-[protein] + ADP + H(+)</text>
        <dbReference type="Rhea" id="RHEA:17989"/>
        <dbReference type="Rhea" id="RHEA-COMP:9863"/>
        <dbReference type="Rhea" id="RHEA-COMP:11604"/>
        <dbReference type="ChEBI" id="CHEBI:15378"/>
        <dbReference type="ChEBI" id="CHEBI:29999"/>
        <dbReference type="ChEBI" id="CHEBI:30616"/>
        <dbReference type="ChEBI" id="CHEBI:83421"/>
        <dbReference type="ChEBI" id="CHEBI:456216"/>
        <dbReference type="EC" id="2.7.11.1"/>
    </reaction>
</comment>
<feature type="region of interest" description="Disordered" evidence="11">
    <location>
        <begin position="405"/>
        <end position="472"/>
    </location>
</feature>